<organism evidence="5 6">
    <name type="scientific">Synergistes jonesii</name>
    <dbReference type="NCBI Taxonomy" id="2754"/>
    <lineage>
        <taxon>Bacteria</taxon>
        <taxon>Thermotogati</taxon>
        <taxon>Synergistota</taxon>
        <taxon>Synergistia</taxon>
        <taxon>Synergistales</taxon>
        <taxon>Synergistaceae</taxon>
        <taxon>Synergistes</taxon>
    </lineage>
</organism>
<comment type="similarity">
    <text evidence="1">Belongs to the Skp family.</text>
</comment>
<feature type="region of interest" description="Disordered" evidence="3">
    <location>
        <begin position="56"/>
        <end position="78"/>
    </location>
</feature>
<evidence type="ECO:0000256" key="4">
    <source>
        <dbReference type="SAM" id="SignalP"/>
    </source>
</evidence>
<dbReference type="SMART" id="SM00935">
    <property type="entry name" value="OmpH"/>
    <property type="match status" value="1"/>
</dbReference>
<dbReference type="GeneID" id="90984412"/>
<accession>A0A073IPQ0</accession>
<protein>
    <submittedName>
        <fullName evidence="5">HlpA protein</fullName>
    </submittedName>
</protein>
<dbReference type="GO" id="GO:0050821">
    <property type="term" value="P:protein stabilization"/>
    <property type="evidence" value="ECO:0007669"/>
    <property type="project" value="TreeGrafter"/>
</dbReference>
<reference evidence="5 6" key="1">
    <citation type="submission" date="2014-04" db="EMBL/GenBank/DDBJ databases">
        <title>Draft Genome Sequence of Synergistes jonesii.</title>
        <authorList>
            <person name="Coil D.A."/>
            <person name="Eisen J.A."/>
            <person name="Holland-Moritz H.E."/>
        </authorList>
    </citation>
    <scope>NUCLEOTIDE SEQUENCE [LARGE SCALE GENOMIC DNA]</scope>
    <source>
        <strain evidence="5 6">78-1</strain>
    </source>
</reference>
<dbReference type="Proteomes" id="UP000027665">
    <property type="component" value="Unassembled WGS sequence"/>
</dbReference>
<feature type="compositionally biased region" description="Basic and acidic residues" evidence="3">
    <location>
        <begin position="59"/>
        <end position="76"/>
    </location>
</feature>
<evidence type="ECO:0000256" key="2">
    <source>
        <dbReference type="ARBA" id="ARBA00022729"/>
    </source>
</evidence>
<feature type="signal peptide" evidence="4">
    <location>
        <begin position="1"/>
        <end position="26"/>
    </location>
</feature>
<dbReference type="PANTHER" id="PTHR35089">
    <property type="entry name" value="CHAPERONE PROTEIN SKP"/>
    <property type="match status" value="1"/>
</dbReference>
<dbReference type="PANTHER" id="PTHR35089:SF1">
    <property type="entry name" value="CHAPERONE PROTEIN SKP"/>
    <property type="match status" value="1"/>
</dbReference>
<dbReference type="Gene3D" id="3.30.910.20">
    <property type="entry name" value="Skp domain"/>
    <property type="match status" value="1"/>
</dbReference>
<evidence type="ECO:0000256" key="1">
    <source>
        <dbReference type="ARBA" id="ARBA00009091"/>
    </source>
</evidence>
<dbReference type="AlphaFoldDB" id="A0A073IPQ0"/>
<evidence type="ECO:0000256" key="3">
    <source>
        <dbReference type="SAM" id="MobiDB-lite"/>
    </source>
</evidence>
<evidence type="ECO:0000313" key="5">
    <source>
        <dbReference type="EMBL" id="KEJ91505.1"/>
    </source>
</evidence>
<dbReference type="Pfam" id="PF03938">
    <property type="entry name" value="OmpH"/>
    <property type="match status" value="1"/>
</dbReference>
<keyword evidence="6" id="KW-1185">Reference proteome</keyword>
<dbReference type="SUPFAM" id="SSF111384">
    <property type="entry name" value="OmpH-like"/>
    <property type="match status" value="1"/>
</dbReference>
<dbReference type="eggNOG" id="COG2825">
    <property type="taxonomic scope" value="Bacteria"/>
</dbReference>
<dbReference type="OrthoDB" id="6329at2"/>
<proteinExistence type="inferred from homology"/>
<keyword evidence="2 4" id="KW-0732">Signal</keyword>
<dbReference type="EMBL" id="JMKI01000047">
    <property type="protein sequence ID" value="KEJ91505.1"/>
    <property type="molecule type" value="Genomic_DNA"/>
</dbReference>
<evidence type="ECO:0000313" key="6">
    <source>
        <dbReference type="Proteomes" id="UP000027665"/>
    </source>
</evidence>
<dbReference type="InterPro" id="IPR024930">
    <property type="entry name" value="Skp_dom_sf"/>
</dbReference>
<comment type="caution">
    <text evidence="5">The sequence shown here is derived from an EMBL/GenBank/DDBJ whole genome shotgun (WGS) entry which is preliminary data.</text>
</comment>
<dbReference type="GO" id="GO:0005829">
    <property type="term" value="C:cytosol"/>
    <property type="evidence" value="ECO:0007669"/>
    <property type="project" value="TreeGrafter"/>
</dbReference>
<gene>
    <name evidence="5" type="ORF">EH55_09885</name>
</gene>
<name>A0A073IPQ0_9BACT</name>
<dbReference type="STRING" id="2754.EH55_09885"/>
<sequence length="142" mass="15796">MVSRKTITVSIIAVAAAIFMAGSALAADVIGTISTQKIMFQHPKFEQVQKQLKDISSTKQKEAQSAIDKETDDKKKAQIYQSKRQELAKEEQKLMEPLFKDINLAIRTVANQKKLTVVVDKEAVFFGGVDITDAVITELKKK</sequence>
<dbReference type="GO" id="GO:0051082">
    <property type="term" value="F:unfolded protein binding"/>
    <property type="evidence" value="ECO:0007669"/>
    <property type="project" value="InterPro"/>
</dbReference>
<dbReference type="RefSeq" id="WP_037977918.1">
    <property type="nucleotide sequence ID" value="NZ_CALIAO010000045.1"/>
</dbReference>
<dbReference type="InterPro" id="IPR005632">
    <property type="entry name" value="Chaperone_Skp"/>
</dbReference>
<feature type="chain" id="PRO_5001689838" evidence="4">
    <location>
        <begin position="27"/>
        <end position="142"/>
    </location>
</feature>